<name>A0ABR2R7W6_9ROSI</name>
<protein>
    <submittedName>
        <fullName evidence="2">Uncharacterized protein</fullName>
    </submittedName>
</protein>
<evidence type="ECO:0000313" key="3">
    <source>
        <dbReference type="Proteomes" id="UP001396334"/>
    </source>
</evidence>
<feature type="compositionally biased region" description="Low complexity" evidence="1">
    <location>
        <begin position="82"/>
        <end position="95"/>
    </location>
</feature>
<dbReference type="EMBL" id="JBBPBN010000025">
    <property type="protein sequence ID" value="KAK9008944.1"/>
    <property type="molecule type" value="Genomic_DNA"/>
</dbReference>
<sequence>MPQSIATNSRYNPIFIETDPAIETSEATDVAPISNVQHALPTSALNQNAMTGKSKLKAKAQFVPRKSSSLILKPRDPNVMPKKSASGFASTSGTSRKSSLNPSKHIVVTTSVSTPPIMVNRDKQ</sequence>
<organism evidence="2 3">
    <name type="scientific">Hibiscus sabdariffa</name>
    <name type="common">roselle</name>
    <dbReference type="NCBI Taxonomy" id="183260"/>
    <lineage>
        <taxon>Eukaryota</taxon>
        <taxon>Viridiplantae</taxon>
        <taxon>Streptophyta</taxon>
        <taxon>Embryophyta</taxon>
        <taxon>Tracheophyta</taxon>
        <taxon>Spermatophyta</taxon>
        <taxon>Magnoliopsida</taxon>
        <taxon>eudicotyledons</taxon>
        <taxon>Gunneridae</taxon>
        <taxon>Pentapetalae</taxon>
        <taxon>rosids</taxon>
        <taxon>malvids</taxon>
        <taxon>Malvales</taxon>
        <taxon>Malvaceae</taxon>
        <taxon>Malvoideae</taxon>
        <taxon>Hibiscus</taxon>
    </lineage>
</organism>
<keyword evidence="3" id="KW-1185">Reference proteome</keyword>
<accession>A0ABR2R7W6</accession>
<feature type="region of interest" description="Disordered" evidence="1">
    <location>
        <begin position="71"/>
        <end position="124"/>
    </location>
</feature>
<proteinExistence type="predicted"/>
<comment type="caution">
    <text evidence="2">The sequence shown here is derived from an EMBL/GenBank/DDBJ whole genome shotgun (WGS) entry which is preliminary data.</text>
</comment>
<feature type="compositionally biased region" description="Polar residues" evidence="1">
    <location>
        <begin position="96"/>
        <end position="114"/>
    </location>
</feature>
<evidence type="ECO:0000313" key="2">
    <source>
        <dbReference type="EMBL" id="KAK9008944.1"/>
    </source>
</evidence>
<evidence type="ECO:0000256" key="1">
    <source>
        <dbReference type="SAM" id="MobiDB-lite"/>
    </source>
</evidence>
<gene>
    <name evidence="2" type="ORF">V6N11_080420</name>
</gene>
<reference evidence="2 3" key="1">
    <citation type="journal article" date="2024" name="G3 (Bethesda)">
        <title>Genome assembly of Hibiscus sabdariffa L. provides insights into metabolisms of medicinal natural products.</title>
        <authorList>
            <person name="Kim T."/>
        </authorList>
    </citation>
    <scope>NUCLEOTIDE SEQUENCE [LARGE SCALE GENOMIC DNA]</scope>
    <source>
        <strain evidence="2">TK-2024</strain>
        <tissue evidence="2">Old leaves</tissue>
    </source>
</reference>
<dbReference type="Proteomes" id="UP001396334">
    <property type="component" value="Unassembled WGS sequence"/>
</dbReference>